<feature type="region of interest" description="Disordered" evidence="1">
    <location>
        <begin position="214"/>
        <end position="271"/>
    </location>
</feature>
<proteinExistence type="predicted"/>
<evidence type="ECO:0000313" key="2">
    <source>
        <dbReference type="EMBL" id="RKO94498.1"/>
    </source>
</evidence>
<evidence type="ECO:0000256" key="1">
    <source>
        <dbReference type="SAM" id="MobiDB-lite"/>
    </source>
</evidence>
<protein>
    <submittedName>
        <fullName evidence="2">Uncharacterized protein</fullName>
    </submittedName>
</protein>
<organism evidence="2 3">
    <name type="scientific">Blyttiomyces helicus</name>
    <dbReference type="NCBI Taxonomy" id="388810"/>
    <lineage>
        <taxon>Eukaryota</taxon>
        <taxon>Fungi</taxon>
        <taxon>Fungi incertae sedis</taxon>
        <taxon>Chytridiomycota</taxon>
        <taxon>Chytridiomycota incertae sedis</taxon>
        <taxon>Chytridiomycetes</taxon>
        <taxon>Chytridiomycetes incertae sedis</taxon>
        <taxon>Blyttiomyces</taxon>
    </lineage>
</organism>
<dbReference type="Proteomes" id="UP000269721">
    <property type="component" value="Unassembled WGS sequence"/>
</dbReference>
<sequence>MASLPRGAPSSQRFLRATSFSLRYHPLRLNLHSPHQRTEGLEPPPPRITRRTPVVLDANQHPAVNVKPHVQLSVTEATSSKIETHHPTAYHRGSCRKSYATAHRAQCLLLSRAYPEEGATMRSEPPFNLQSTTRSGTRHRAPTRETGYDYASDMTQRPQVVLLLLAVIRVLFLTPTCYPPVSPACRQLRPHVWCDRSVATSSCRLYHRLLKGSTRRLDPPNDESHLASTPPASTQPPDPLDHASPSRVGTAIKDPSPGLNSKSPKGPPTRLNVQPLQAVAFCSAPHRIQDAPTLKHTSPGSSGHKDTPPPGSAHPNMKAPRTVKPAFSSPRAVSETRERDLPPSHA</sequence>
<keyword evidence="3" id="KW-1185">Reference proteome</keyword>
<gene>
    <name evidence="2" type="ORF">BDK51DRAFT_43260</name>
</gene>
<dbReference type="AlphaFoldDB" id="A0A4P9WRJ5"/>
<accession>A0A4P9WRJ5</accession>
<feature type="compositionally biased region" description="Basic and acidic residues" evidence="1">
    <location>
        <begin position="215"/>
        <end position="225"/>
    </location>
</feature>
<evidence type="ECO:0000313" key="3">
    <source>
        <dbReference type="Proteomes" id="UP000269721"/>
    </source>
</evidence>
<name>A0A4P9WRJ5_9FUNG</name>
<dbReference type="EMBL" id="KZ993880">
    <property type="protein sequence ID" value="RKO94498.1"/>
    <property type="molecule type" value="Genomic_DNA"/>
</dbReference>
<reference evidence="3" key="1">
    <citation type="journal article" date="2018" name="Nat. Microbiol.">
        <title>Leveraging single-cell genomics to expand the fungal tree of life.</title>
        <authorList>
            <person name="Ahrendt S.R."/>
            <person name="Quandt C.A."/>
            <person name="Ciobanu D."/>
            <person name="Clum A."/>
            <person name="Salamov A."/>
            <person name="Andreopoulos B."/>
            <person name="Cheng J.F."/>
            <person name="Woyke T."/>
            <person name="Pelin A."/>
            <person name="Henrissat B."/>
            <person name="Reynolds N.K."/>
            <person name="Benny G.L."/>
            <person name="Smith M.E."/>
            <person name="James T.Y."/>
            <person name="Grigoriev I.V."/>
        </authorList>
    </citation>
    <scope>NUCLEOTIDE SEQUENCE [LARGE SCALE GENOMIC DNA]</scope>
</reference>
<feature type="compositionally biased region" description="Basic and acidic residues" evidence="1">
    <location>
        <begin position="334"/>
        <end position="346"/>
    </location>
</feature>
<feature type="region of interest" description="Disordered" evidence="1">
    <location>
        <begin position="119"/>
        <end position="144"/>
    </location>
</feature>
<feature type="region of interest" description="Disordered" evidence="1">
    <location>
        <begin position="290"/>
        <end position="346"/>
    </location>
</feature>